<feature type="region of interest" description="Disordered" evidence="1">
    <location>
        <begin position="24"/>
        <end position="54"/>
    </location>
</feature>
<keyword evidence="3" id="KW-1185">Reference proteome</keyword>
<reference evidence="2 3" key="1">
    <citation type="submission" date="2011-12" db="EMBL/GenBank/DDBJ databases">
        <title>Complete sequence of Mycobacterium rhodesiae NBB3.</title>
        <authorList>
            <consortium name="US DOE Joint Genome Institute"/>
            <person name="Lucas S."/>
            <person name="Han J."/>
            <person name="Lapidus A."/>
            <person name="Cheng J.-F."/>
            <person name="Goodwin L."/>
            <person name="Pitluck S."/>
            <person name="Peters L."/>
            <person name="Mikhailova N."/>
            <person name="Gu W."/>
            <person name="Detter J.C."/>
            <person name="Han C."/>
            <person name="Tapia R."/>
            <person name="Land M."/>
            <person name="Hauser L."/>
            <person name="Kyrpides N."/>
            <person name="Ivanova N."/>
            <person name="Pagani I."/>
            <person name="Mattes T."/>
            <person name="Holmes A."/>
            <person name="Rutledge P."/>
            <person name="Paulsen I."/>
            <person name="Coleman N."/>
            <person name="Woyke T."/>
        </authorList>
    </citation>
    <scope>NUCLEOTIDE SEQUENCE [LARGE SCALE GENOMIC DNA]</scope>
    <source>
        <strain evidence="2 3">NBB3</strain>
    </source>
</reference>
<evidence type="ECO:0000313" key="3">
    <source>
        <dbReference type="Proteomes" id="UP000005442"/>
    </source>
</evidence>
<evidence type="ECO:0000313" key="2">
    <source>
        <dbReference type="EMBL" id="AEV73163.1"/>
    </source>
</evidence>
<dbReference type="STRING" id="710685.MycrhN_2578"/>
<accession>G8RXB5</accession>
<dbReference type="AlphaFoldDB" id="G8RXB5"/>
<sequence>MTVLAPSKIGYLAAAAGNPRTGANLEPVPVSPSPFLAPHAGPSKGRAEGTLRPTNEPCVADVTIRAVA</sequence>
<proteinExistence type="predicted"/>
<name>G8RXB5_MYCRN</name>
<evidence type="ECO:0000256" key="1">
    <source>
        <dbReference type="SAM" id="MobiDB-lite"/>
    </source>
</evidence>
<gene>
    <name evidence="2" type="ordered locus">MycrhN_2578</name>
</gene>
<dbReference type="Proteomes" id="UP000005442">
    <property type="component" value="Chromosome"/>
</dbReference>
<dbReference type="HOGENOM" id="CLU_2789502_0_0_11"/>
<protein>
    <submittedName>
        <fullName evidence="2">Uncharacterized protein</fullName>
    </submittedName>
</protein>
<dbReference type="KEGG" id="mrh:MycrhN_2578"/>
<dbReference type="EMBL" id="CP003169">
    <property type="protein sequence ID" value="AEV73163.1"/>
    <property type="molecule type" value="Genomic_DNA"/>
</dbReference>
<organism evidence="2 3">
    <name type="scientific">Mycolicibacterium rhodesiae (strain NBB3)</name>
    <name type="common">Mycobacterium rhodesiae</name>
    <dbReference type="NCBI Taxonomy" id="710685"/>
    <lineage>
        <taxon>Bacteria</taxon>
        <taxon>Bacillati</taxon>
        <taxon>Actinomycetota</taxon>
        <taxon>Actinomycetes</taxon>
        <taxon>Mycobacteriales</taxon>
        <taxon>Mycobacteriaceae</taxon>
        <taxon>Mycolicibacterium</taxon>
    </lineage>
</organism>